<proteinExistence type="predicted"/>
<dbReference type="AlphaFoldDB" id="A0A1J1I4V6"/>
<protein>
    <submittedName>
        <fullName evidence="1">CLUMA_CG008844, isoform A</fullName>
    </submittedName>
</protein>
<dbReference type="Proteomes" id="UP000183832">
    <property type="component" value="Unassembled WGS sequence"/>
</dbReference>
<reference evidence="1 2" key="1">
    <citation type="submission" date="2015-04" db="EMBL/GenBank/DDBJ databases">
        <authorList>
            <person name="Syromyatnikov M.Y."/>
            <person name="Popov V.N."/>
        </authorList>
    </citation>
    <scope>NUCLEOTIDE SEQUENCE [LARGE SCALE GENOMIC DNA]</scope>
</reference>
<evidence type="ECO:0000313" key="2">
    <source>
        <dbReference type="Proteomes" id="UP000183832"/>
    </source>
</evidence>
<name>A0A1J1I4V6_9DIPT</name>
<sequence length="192" mass="23069">MRFVYLRFFSRFRFELDHRKAERLGAADNQNSACSRDLQQLSFYHPDYPEAHKNPEILSKQLTTHNCLTHRYMPLYHRSNDDARKEKSNFYDHREIPNLFHMVFLIDKRISQTISREMEKSHVSILLDHNECFKSDLFRDMLNLLLLMSLYKDLTEGKEKMGRKKESHELHNNKKLIYCQEKSPKISSQSKT</sequence>
<organism evidence="1 2">
    <name type="scientific">Clunio marinus</name>
    <dbReference type="NCBI Taxonomy" id="568069"/>
    <lineage>
        <taxon>Eukaryota</taxon>
        <taxon>Metazoa</taxon>
        <taxon>Ecdysozoa</taxon>
        <taxon>Arthropoda</taxon>
        <taxon>Hexapoda</taxon>
        <taxon>Insecta</taxon>
        <taxon>Pterygota</taxon>
        <taxon>Neoptera</taxon>
        <taxon>Endopterygota</taxon>
        <taxon>Diptera</taxon>
        <taxon>Nematocera</taxon>
        <taxon>Chironomoidea</taxon>
        <taxon>Chironomidae</taxon>
        <taxon>Clunio</taxon>
    </lineage>
</organism>
<dbReference type="EMBL" id="CVRI01000041">
    <property type="protein sequence ID" value="CRK95320.1"/>
    <property type="molecule type" value="Genomic_DNA"/>
</dbReference>
<accession>A0A1J1I4V6</accession>
<gene>
    <name evidence="1" type="ORF">CLUMA_CG008844</name>
</gene>
<keyword evidence="2" id="KW-1185">Reference proteome</keyword>
<evidence type="ECO:0000313" key="1">
    <source>
        <dbReference type="EMBL" id="CRK95320.1"/>
    </source>
</evidence>